<dbReference type="InterPro" id="IPR036165">
    <property type="entry name" value="YefM-like_sf"/>
</dbReference>
<dbReference type="SUPFAM" id="SSF143120">
    <property type="entry name" value="YefM-like"/>
    <property type="match status" value="1"/>
</dbReference>
<dbReference type="NCBIfam" id="TIGR01552">
    <property type="entry name" value="phd_fam"/>
    <property type="match status" value="1"/>
</dbReference>
<comment type="similarity">
    <text evidence="1">Belongs to the phD/YefM antitoxin family.</text>
</comment>
<name>A0A653A9V5_UNCDX</name>
<gene>
    <name evidence="2" type="ORF">TRIP_B350036</name>
</gene>
<proteinExistence type="inferred from homology"/>
<evidence type="ECO:0000256" key="1">
    <source>
        <dbReference type="ARBA" id="ARBA00009981"/>
    </source>
</evidence>
<accession>A0A653A9V5</accession>
<protein>
    <recommendedName>
        <fullName evidence="3">Prevent-host-death family protein</fullName>
    </recommendedName>
</protein>
<sequence length="85" mass="9627">MENTISAKELRASLPVIVQRVRKGEQFTVLYRSQPVFRIVPVDEEDRISCPLDKDPLYRSEALGESSDRFTAADHDNLLYGGCGR</sequence>
<organism evidence="2">
    <name type="scientific">Uncultured Desulfatiglans sp</name>
    <dbReference type="NCBI Taxonomy" id="1748965"/>
    <lineage>
        <taxon>Bacteria</taxon>
        <taxon>Pseudomonadati</taxon>
        <taxon>Thermodesulfobacteriota</taxon>
        <taxon>Desulfobacteria</taxon>
        <taxon>Desulfatiglandales</taxon>
        <taxon>Desulfatiglandaceae</taxon>
        <taxon>Desulfatiglans</taxon>
        <taxon>environmental samples</taxon>
    </lineage>
</organism>
<evidence type="ECO:0008006" key="3">
    <source>
        <dbReference type="Google" id="ProtNLM"/>
    </source>
</evidence>
<dbReference type="Gene3D" id="3.40.1620.10">
    <property type="entry name" value="YefM-like domain"/>
    <property type="match status" value="1"/>
</dbReference>
<dbReference type="EMBL" id="UPXX01000029">
    <property type="protein sequence ID" value="VBB44856.1"/>
    <property type="molecule type" value="Genomic_DNA"/>
</dbReference>
<evidence type="ECO:0000313" key="2">
    <source>
        <dbReference type="EMBL" id="VBB44856.1"/>
    </source>
</evidence>
<reference evidence="2" key="1">
    <citation type="submission" date="2018-07" db="EMBL/GenBank/DDBJ databases">
        <authorList>
            <consortium name="Genoscope - CEA"/>
            <person name="William W."/>
        </authorList>
    </citation>
    <scope>NUCLEOTIDE SEQUENCE</scope>
    <source>
        <strain evidence="2">IK1</strain>
    </source>
</reference>
<dbReference type="AlphaFoldDB" id="A0A653A9V5"/>